<dbReference type="RefSeq" id="WP_093285161.1">
    <property type="nucleotide sequence ID" value="NZ_FOFS01000007.1"/>
</dbReference>
<dbReference type="InterPro" id="IPR029045">
    <property type="entry name" value="ClpP/crotonase-like_dom_sf"/>
</dbReference>
<dbReference type="InterPro" id="IPR014748">
    <property type="entry name" value="Enoyl-CoA_hydra_C"/>
</dbReference>
<evidence type="ECO:0000313" key="3">
    <source>
        <dbReference type="Proteomes" id="UP000199233"/>
    </source>
</evidence>
<dbReference type="Pfam" id="PF00378">
    <property type="entry name" value="ECH_1"/>
    <property type="match status" value="1"/>
</dbReference>
<sequence>MSPDLVRLSVDAGSGIAQLCFNRPDKLNAIDVPTAQAFCAAVRALRDDARVRCVVLRGEGRAFVAGGDVAAFAANFEAAPALIDALLDALNPAIEILRRIDAPVIAAVQGSVAGAGLSLMAACDLVVAAEGTRFLIAYDRLGAPPDCGGTYFLPRRMGARRAAEMFFLSQTLDSAAALEAGLLNRVVPPAQLGDTVAELARQLAAGPTRAYGHYKRLSLHSTQRDLQAQLQAEGEAFKDATRTQDFRSGVRAFLDKQTPHFEGH</sequence>
<organism evidence="2 3">
    <name type="scientific">Solimonas aquatica</name>
    <dbReference type="NCBI Taxonomy" id="489703"/>
    <lineage>
        <taxon>Bacteria</taxon>
        <taxon>Pseudomonadati</taxon>
        <taxon>Pseudomonadota</taxon>
        <taxon>Gammaproteobacteria</taxon>
        <taxon>Nevskiales</taxon>
        <taxon>Nevskiaceae</taxon>
        <taxon>Solimonas</taxon>
    </lineage>
</organism>
<dbReference type="PANTHER" id="PTHR43459">
    <property type="entry name" value="ENOYL-COA HYDRATASE"/>
    <property type="match status" value="1"/>
</dbReference>
<proteinExistence type="inferred from homology"/>
<evidence type="ECO:0000313" key="2">
    <source>
        <dbReference type="EMBL" id="SEQ47356.1"/>
    </source>
</evidence>
<accession>A0A1H9GB92</accession>
<dbReference type="Gene3D" id="3.90.226.10">
    <property type="entry name" value="2-enoyl-CoA Hydratase, Chain A, domain 1"/>
    <property type="match status" value="1"/>
</dbReference>
<reference evidence="2 3" key="1">
    <citation type="submission" date="2016-10" db="EMBL/GenBank/DDBJ databases">
        <authorList>
            <person name="de Groot N.N."/>
        </authorList>
    </citation>
    <scope>NUCLEOTIDE SEQUENCE [LARGE SCALE GENOMIC DNA]</scope>
    <source>
        <strain evidence="2 3">DSM 25927</strain>
    </source>
</reference>
<dbReference type="STRING" id="489703.SAMN04488038_1076"/>
<dbReference type="AlphaFoldDB" id="A0A1H9GB92"/>
<dbReference type="PANTHER" id="PTHR43459:SF1">
    <property type="entry name" value="EG:BACN32G11.4 PROTEIN"/>
    <property type="match status" value="1"/>
</dbReference>
<dbReference type="Proteomes" id="UP000199233">
    <property type="component" value="Unassembled WGS sequence"/>
</dbReference>
<dbReference type="SUPFAM" id="SSF52096">
    <property type="entry name" value="ClpP/crotonase"/>
    <property type="match status" value="1"/>
</dbReference>
<keyword evidence="3" id="KW-1185">Reference proteome</keyword>
<name>A0A1H9GB92_9GAMM</name>
<evidence type="ECO:0000256" key="1">
    <source>
        <dbReference type="ARBA" id="ARBA00005254"/>
    </source>
</evidence>
<comment type="similarity">
    <text evidence="1">Belongs to the enoyl-CoA hydratase/isomerase family.</text>
</comment>
<gene>
    <name evidence="2" type="ORF">SAMN04488038_1076</name>
</gene>
<dbReference type="Gene3D" id="1.10.12.10">
    <property type="entry name" value="Lyase 2-enoyl-coa Hydratase, Chain A, domain 2"/>
    <property type="match status" value="1"/>
</dbReference>
<dbReference type="GO" id="GO:0003824">
    <property type="term" value="F:catalytic activity"/>
    <property type="evidence" value="ECO:0007669"/>
    <property type="project" value="UniProtKB-ARBA"/>
</dbReference>
<dbReference type="InterPro" id="IPR001753">
    <property type="entry name" value="Enoyl-CoA_hydra/iso"/>
</dbReference>
<dbReference type="CDD" id="cd06558">
    <property type="entry name" value="crotonase-like"/>
    <property type="match status" value="1"/>
</dbReference>
<dbReference type="EMBL" id="FOFS01000007">
    <property type="protein sequence ID" value="SEQ47356.1"/>
    <property type="molecule type" value="Genomic_DNA"/>
</dbReference>
<dbReference type="OrthoDB" id="9777711at2"/>
<protein>
    <submittedName>
        <fullName evidence="2">Short chain enoyl-CoA hydratase /Enoyl-CoA hydratase</fullName>
    </submittedName>
</protein>